<evidence type="ECO:0000313" key="2">
    <source>
        <dbReference type="Proteomes" id="UP001396334"/>
    </source>
</evidence>
<comment type="caution">
    <text evidence="1">The sequence shown here is derived from an EMBL/GenBank/DDBJ whole genome shotgun (WGS) entry which is preliminary data.</text>
</comment>
<dbReference type="Proteomes" id="UP001396334">
    <property type="component" value="Unassembled WGS sequence"/>
</dbReference>
<name>A0ABR2QZ64_9ROSI</name>
<proteinExistence type="predicted"/>
<protein>
    <submittedName>
        <fullName evidence="1">Uncharacterized protein</fullName>
    </submittedName>
</protein>
<accession>A0ABR2QZ64</accession>
<gene>
    <name evidence="1" type="ORF">V6N11_035071</name>
</gene>
<reference evidence="1 2" key="1">
    <citation type="journal article" date="2024" name="G3 (Bethesda)">
        <title>Genome assembly of Hibiscus sabdariffa L. provides insights into metabolisms of medicinal natural products.</title>
        <authorList>
            <person name="Kim T."/>
        </authorList>
    </citation>
    <scope>NUCLEOTIDE SEQUENCE [LARGE SCALE GENOMIC DNA]</scope>
    <source>
        <strain evidence="1">TK-2024</strain>
        <tissue evidence="1">Old leaves</tissue>
    </source>
</reference>
<keyword evidence="2" id="KW-1185">Reference proteome</keyword>
<dbReference type="EMBL" id="JBBPBN010000029">
    <property type="protein sequence ID" value="KAK9006017.1"/>
    <property type="molecule type" value="Genomic_DNA"/>
</dbReference>
<organism evidence="1 2">
    <name type="scientific">Hibiscus sabdariffa</name>
    <name type="common">roselle</name>
    <dbReference type="NCBI Taxonomy" id="183260"/>
    <lineage>
        <taxon>Eukaryota</taxon>
        <taxon>Viridiplantae</taxon>
        <taxon>Streptophyta</taxon>
        <taxon>Embryophyta</taxon>
        <taxon>Tracheophyta</taxon>
        <taxon>Spermatophyta</taxon>
        <taxon>Magnoliopsida</taxon>
        <taxon>eudicotyledons</taxon>
        <taxon>Gunneridae</taxon>
        <taxon>Pentapetalae</taxon>
        <taxon>rosids</taxon>
        <taxon>malvids</taxon>
        <taxon>Malvales</taxon>
        <taxon>Malvaceae</taxon>
        <taxon>Malvoideae</taxon>
        <taxon>Hibiscus</taxon>
    </lineage>
</organism>
<evidence type="ECO:0000313" key="1">
    <source>
        <dbReference type="EMBL" id="KAK9006017.1"/>
    </source>
</evidence>
<sequence length="133" mass="14990">METEIDGRSLSDSDQKAIWSRHSKESRKTLKLGKKLGLQFIGDEEELEKEFSFGRFLIIEGEWIWEALVASVVNFCAPRDVWNNLLSVKEGSFWILNIAGVYFDIIFSQVSIGCVCRASGSTAGDISESEMPY</sequence>